<evidence type="ECO:0000256" key="3">
    <source>
        <dbReference type="ARBA" id="ARBA00022737"/>
    </source>
</evidence>
<dbReference type="GO" id="GO:0000978">
    <property type="term" value="F:RNA polymerase II cis-regulatory region sequence-specific DNA binding"/>
    <property type="evidence" value="ECO:0007669"/>
    <property type="project" value="TreeGrafter"/>
</dbReference>
<evidence type="ECO:0000256" key="1">
    <source>
        <dbReference type="ARBA" id="ARBA00004123"/>
    </source>
</evidence>
<dbReference type="AlphaFoldDB" id="A0AA88IK46"/>
<keyword evidence="2" id="KW-0479">Metal-binding</keyword>
<comment type="subcellular location">
    <subcellularLocation>
        <location evidence="1">Nucleus</location>
    </subcellularLocation>
</comment>
<dbReference type="EMBL" id="JAVRJZ010000004">
    <property type="protein sequence ID" value="KAK2723187.1"/>
    <property type="molecule type" value="Genomic_DNA"/>
</dbReference>
<dbReference type="SMART" id="SM00355">
    <property type="entry name" value="ZnF_C2H2"/>
    <property type="match status" value="3"/>
</dbReference>
<feature type="domain" description="C2H2-type" evidence="11">
    <location>
        <begin position="268"/>
        <end position="295"/>
    </location>
</feature>
<proteinExistence type="predicted"/>
<dbReference type="Pfam" id="PF00096">
    <property type="entry name" value="zf-C2H2"/>
    <property type="match status" value="3"/>
</dbReference>
<evidence type="ECO:0000256" key="6">
    <source>
        <dbReference type="ARBA" id="ARBA00023015"/>
    </source>
</evidence>
<keyword evidence="13" id="KW-1185">Reference proteome</keyword>
<keyword evidence="5" id="KW-0862">Zinc</keyword>
<dbReference type="PANTHER" id="PTHR23235">
    <property type="entry name" value="KRUEPPEL-LIKE TRANSCRIPTION FACTOR"/>
    <property type="match status" value="1"/>
</dbReference>
<dbReference type="GO" id="GO:0000981">
    <property type="term" value="F:DNA-binding transcription factor activity, RNA polymerase II-specific"/>
    <property type="evidence" value="ECO:0007669"/>
    <property type="project" value="TreeGrafter"/>
</dbReference>
<name>A0AA88IK46_ARTSF</name>
<dbReference type="FunFam" id="3.30.160.60:FF:000870">
    <property type="entry name" value="zinc finger protein 197 isoform X1"/>
    <property type="match status" value="1"/>
</dbReference>
<protein>
    <recommendedName>
        <fullName evidence="11">C2H2-type domain-containing protein</fullName>
    </recommendedName>
</protein>
<dbReference type="FunFam" id="3.30.160.60:FF:001385">
    <property type="entry name" value="zinc finger protein 774"/>
    <property type="match status" value="1"/>
</dbReference>
<evidence type="ECO:0000256" key="10">
    <source>
        <dbReference type="PROSITE-ProRule" id="PRU00042"/>
    </source>
</evidence>
<sequence length="314" mass="35145">KEGVPRNYKNSKKSGLLLIEKVRKESVPRNHKNSKKSGLLLIEKVRKESVPRNQSNLKVIAWHSEPEGISSNDDKDIFRSTHSTLLAKQEANNVAISTGISKDCHHNIYYVKRESNFDGEEEAEGIASKDDRDIFGSIYPMQLMKQEASFLGISTGASGDCNHNAGPVKLETNIDGNKVLSDEDMSKQGRGLPSMPGLAILGLKKGMNLNCHSEIPSHIRVFAENDVAKQEVSHTGERLFECDICKKRLATSRSLSDHTRTHTGEKPFVCNICDKTFRQKATLFIHQRTHTGKTPFECDVCKKRFTTSVNLSRH</sequence>
<evidence type="ECO:0000256" key="5">
    <source>
        <dbReference type="ARBA" id="ARBA00022833"/>
    </source>
</evidence>
<evidence type="ECO:0000313" key="12">
    <source>
        <dbReference type="EMBL" id="KAK2723187.1"/>
    </source>
</evidence>
<keyword evidence="4 10" id="KW-0863">Zinc-finger</keyword>
<evidence type="ECO:0000256" key="9">
    <source>
        <dbReference type="ARBA" id="ARBA00023242"/>
    </source>
</evidence>
<evidence type="ECO:0000256" key="7">
    <source>
        <dbReference type="ARBA" id="ARBA00023125"/>
    </source>
</evidence>
<evidence type="ECO:0000256" key="2">
    <source>
        <dbReference type="ARBA" id="ARBA00022723"/>
    </source>
</evidence>
<dbReference type="Proteomes" id="UP001187531">
    <property type="component" value="Unassembled WGS sequence"/>
</dbReference>
<dbReference type="FunFam" id="3.30.160.60:FF:000446">
    <property type="entry name" value="Zinc finger protein"/>
    <property type="match status" value="1"/>
</dbReference>
<keyword evidence="3" id="KW-0677">Repeat</keyword>
<dbReference type="Gene3D" id="3.30.160.60">
    <property type="entry name" value="Classic Zinc Finger"/>
    <property type="match status" value="3"/>
</dbReference>
<evidence type="ECO:0000256" key="8">
    <source>
        <dbReference type="ARBA" id="ARBA00023163"/>
    </source>
</evidence>
<dbReference type="PANTHER" id="PTHR23235:SF142">
    <property type="entry name" value="ZINC FINGER PROTEIN 384"/>
    <property type="match status" value="1"/>
</dbReference>
<reference evidence="12" key="1">
    <citation type="submission" date="2023-07" db="EMBL/GenBank/DDBJ databases">
        <title>Chromosome-level genome assembly of Artemia franciscana.</title>
        <authorList>
            <person name="Jo E."/>
        </authorList>
    </citation>
    <scope>NUCLEOTIDE SEQUENCE</scope>
    <source>
        <tissue evidence="12">Whole body</tissue>
    </source>
</reference>
<dbReference type="GO" id="GO:0005634">
    <property type="term" value="C:nucleus"/>
    <property type="evidence" value="ECO:0007669"/>
    <property type="project" value="UniProtKB-SubCell"/>
</dbReference>
<evidence type="ECO:0000313" key="13">
    <source>
        <dbReference type="Proteomes" id="UP001187531"/>
    </source>
</evidence>
<evidence type="ECO:0000256" key="4">
    <source>
        <dbReference type="ARBA" id="ARBA00022771"/>
    </source>
</evidence>
<dbReference type="PROSITE" id="PS00028">
    <property type="entry name" value="ZINC_FINGER_C2H2_1"/>
    <property type="match status" value="2"/>
</dbReference>
<accession>A0AA88IK46</accession>
<keyword evidence="7" id="KW-0238">DNA-binding</keyword>
<gene>
    <name evidence="12" type="ORF">QYM36_001754</name>
</gene>
<organism evidence="12 13">
    <name type="scientific">Artemia franciscana</name>
    <name type="common">Brine shrimp</name>
    <name type="synonym">Artemia sanfranciscana</name>
    <dbReference type="NCBI Taxonomy" id="6661"/>
    <lineage>
        <taxon>Eukaryota</taxon>
        <taxon>Metazoa</taxon>
        <taxon>Ecdysozoa</taxon>
        <taxon>Arthropoda</taxon>
        <taxon>Crustacea</taxon>
        <taxon>Branchiopoda</taxon>
        <taxon>Anostraca</taxon>
        <taxon>Artemiidae</taxon>
        <taxon>Artemia</taxon>
    </lineage>
</organism>
<feature type="domain" description="C2H2-type" evidence="11">
    <location>
        <begin position="240"/>
        <end position="267"/>
    </location>
</feature>
<feature type="non-terminal residue" evidence="12">
    <location>
        <position position="314"/>
    </location>
</feature>
<keyword evidence="6" id="KW-0805">Transcription regulation</keyword>
<feature type="domain" description="C2H2-type" evidence="11">
    <location>
        <begin position="296"/>
        <end position="314"/>
    </location>
</feature>
<dbReference type="InterPro" id="IPR036236">
    <property type="entry name" value="Znf_C2H2_sf"/>
</dbReference>
<feature type="non-terminal residue" evidence="12">
    <location>
        <position position="1"/>
    </location>
</feature>
<dbReference type="InterPro" id="IPR013087">
    <property type="entry name" value="Znf_C2H2_type"/>
</dbReference>
<evidence type="ECO:0000259" key="11">
    <source>
        <dbReference type="PROSITE" id="PS50157"/>
    </source>
</evidence>
<keyword evidence="9" id="KW-0539">Nucleus</keyword>
<comment type="caution">
    <text evidence="12">The sequence shown here is derived from an EMBL/GenBank/DDBJ whole genome shotgun (WGS) entry which is preliminary data.</text>
</comment>
<dbReference type="SUPFAM" id="SSF57667">
    <property type="entry name" value="beta-beta-alpha zinc fingers"/>
    <property type="match status" value="2"/>
</dbReference>
<dbReference type="PROSITE" id="PS50157">
    <property type="entry name" value="ZINC_FINGER_C2H2_2"/>
    <property type="match status" value="3"/>
</dbReference>
<keyword evidence="8" id="KW-0804">Transcription</keyword>
<dbReference type="GO" id="GO:0008270">
    <property type="term" value="F:zinc ion binding"/>
    <property type="evidence" value="ECO:0007669"/>
    <property type="project" value="UniProtKB-KW"/>
</dbReference>